<feature type="transmembrane region" description="Helical" evidence="12">
    <location>
        <begin position="79"/>
        <end position="99"/>
    </location>
</feature>
<evidence type="ECO:0000256" key="4">
    <source>
        <dbReference type="ARBA" id="ARBA00022516"/>
    </source>
</evidence>
<keyword evidence="11 12" id="KW-0472">Membrane</keyword>
<organism evidence="14 15">
    <name type="scientific">Thorsellia anophelis DSM 18579</name>
    <dbReference type="NCBI Taxonomy" id="1123402"/>
    <lineage>
        <taxon>Bacteria</taxon>
        <taxon>Pseudomonadati</taxon>
        <taxon>Pseudomonadota</taxon>
        <taxon>Gammaproteobacteria</taxon>
        <taxon>Enterobacterales</taxon>
        <taxon>Thorselliaceae</taxon>
        <taxon>Thorsellia</taxon>
    </lineage>
</organism>
<keyword evidence="4" id="KW-0444">Lipid biosynthesis</keyword>
<evidence type="ECO:0000256" key="7">
    <source>
        <dbReference type="ARBA" id="ARBA00022692"/>
    </source>
</evidence>
<dbReference type="PANTHER" id="PTHR30561">
    <property type="entry name" value="SMR FAMILY PROTON-DEPENDENT DRUG EFFLUX TRANSPORTER SUGE"/>
    <property type="match status" value="1"/>
</dbReference>
<gene>
    <name evidence="14" type="ORF">SAMN02583745_01335</name>
</gene>
<evidence type="ECO:0000256" key="11">
    <source>
        <dbReference type="ARBA" id="ARBA00023136"/>
    </source>
</evidence>
<name>A0A1I0BQ64_9GAMM</name>
<dbReference type="AlphaFoldDB" id="A0A1I0BQ64"/>
<evidence type="ECO:0000256" key="6">
    <source>
        <dbReference type="ARBA" id="ARBA00022556"/>
    </source>
</evidence>
<keyword evidence="6" id="KW-0441">Lipid A biosynthesis</keyword>
<dbReference type="Gene3D" id="1.10.3730.20">
    <property type="match status" value="1"/>
</dbReference>
<evidence type="ECO:0000256" key="12">
    <source>
        <dbReference type="SAM" id="Phobius"/>
    </source>
</evidence>
<keyword evidence="2" id="KW-0813">Transport</keyword>
<protein>
    <submittedName>
        <fullName evidence="14">Undecaprenyl phosphate-alpha-L-ara4N flippase subunit ArnE</fullName>
    </submittedName>
</protein>
<dbReference type="InterPro" id="IPR000390">
    <property type="entry name" value="Small_drug/metabolite_transptr"/>
</dbReference>
<keyword evidence="3" id="KW-1003">Cell membrane</keyword>
<dbReference type="GO" id="GO:0009103">
    <property type="term" value="P:lipopolysaccharide biosynthetic process"/>
    <property type="evidence" value="ECO:0007669"/>
    <property type="project" value="UniProtKB-KW"/>
</dbReference>
<dbReference type="InterPro" id="IPR000620">
    <property type="entry name" value="EamA_dom"/>
</dbReference>
<dbReference type="PANTHER" id="PTHR30561:SF23">
    <property type="entry name" value="4-AMINO-4-DEOXY-L-ARABINOSE-PHOSPHOUNDECAPRENOL FLIPPASE SUBUNIT ARNE-RELATED"/>
    <property type="match status" value="1"/>
</dbReference>
<dbReference type="GO" id="GO:0005886">
    <property type="term" value="C:plasma membrane"/>
    <property type="evidence" value="ECO:0007669"/>
    <property type="project" value="UniProtKB-SubCell"/>
</dbReference>
<evidence type="ECO:0000256" key="8">
    <source>
        <dbReference type="ARBA" id="ARBA00022985"/>
    </source>
</evidence>
<dbReference type="RefSeq" id="WP_177168601.1">
    <property type="nucleotide sequence ID" value="NZ_FOHV01000008.1"/>
</dbReference>
<keyword evidence="7 12" id="KW-0812">Transmembrane</keyword>
<dbReference type="Pfam" id="PF00892">
    <property type="entry name" value="EamA"/>
    <property type="match status" value="1"/>
</dbReference>
<dbReference type="InterPro" id="IPR037185">
    <property type="entry name" value="EmrE-like"/>
</dbReference>
<evidence type="ECO:0000256" key="9">
    <source>
        <dbReference type="ARBA" id="ARBA00022989"/>
    </source>
</evidence>
<feature type="transmembrane region" description="Helical" evidence="12">
    <location>
        <begin position="46"/>
        <end position="72"/>
    </location>
</feature>
<dbReference type="EMBL" id="FOHV01000008">
    <property type="protein sequence ID" value="SET08458.1"/>
    <property type="molecule type" value="Genomic_DNA"/>
</dbReference>
<dbReference type="GO" id="GO:0022857">
    <property type="term" value="F:transmembrane transporter activity"/>
    <property type="evidence" value="ECO:0007669"/>
    <property type="project" value="InterPro"/>
</dbReference>
<feature type="domain" description="EamA" evidence="13">
    <location>
        <begin position="44"/>
        <end position="122"/>
    </location>
</feature>
<dbReference type="GO" id="GO:0009245">
    <property type="term" value="P:lipid A biosynthetic process"/>
    <property type="evidence" value="ECO:0007669"/>
    <property type="project" value="UniProtKB-KW"/>
</dbReference>
<keyword evidence="9 12" id="KW-1133">Transmembrane helix</keyword>
<evidence type="ECO:0000256" key="3">
    <source>
        <dbReference type="ARBA" id="ARBA00022475"/>
    </source>
</evidence>
<dbReference type="Proteomes" id="UP000242642">
    <property type="component" value="Unassembled WGS sequence"/>
</dbReference>
<evidence type="ECO:0000256" key="10">
    <source>
        <dbReference type="ARBA" id="ARBA00023098"/>
    </source>
</evidence>
<evidence type="ECO:0000259" key="13">
    <source>
        <dbReference type="Pfam" id="PF00892"/>
    </source>
</evidence>
<keyword evidence="10" id="KW-0443">Lipid metabolism</keyword>
<feature type="transmembrane region" description="Helical" evidence="12">
    <location>
        <begin position="105"/>
        <end position="122"/>
    </location>
</feature>
<keyword evidence="15" id="KW-1185">Reference proteome</keyword>
<dbReference type="SUPFAM" id="SSF103481">
    <property type="entry name" value="Multidrug resistance efflux transporter EmrE"/>
    <property type="match status" value="1"/>
</dbReference>
<keyword evidence="5" id="KW-0997">Cell inner membrane</keyword>
<evidence type="ECO:0000313" key="14">
    <source>
        <dbReference type="EMBL" id="SET08458.1"/>
    </source>
</evidence>
<evidence type="ECO:0000256" key="1">
    <source>
        <dbReference type="ARBA" id="ARBA00004651"/>
    </source>
</evidence>
<proteinExistence type="predicted"/>
<evidence type="ECO:0000256" key="5">
    <source>
        <dbReference type="ARBA" id="ARBA00022519"/>
    </source>
</evidence>
<evidence type="ECO:0000313" key="15">
    <source>
        <dbReference type="Proteomes" id="UP000242642"/>
    </source>
</evidence>
<sequence>MSIYLILFITSLLTSAGQLCQKQAALVRNSANSDIKKPSNIKHNCIQFISLCWTLTAVIFLGFGFITWLYVLRYINVSIAYPLLSINYIFISLGARYIFNEQLNAINYIGLVMIMGGIAFLVN</sequence>
<reference evidence="15" key="1">
    <citation type="submission" date="2016-10" db="EMBL/GenBank/DDBJ databases">
        <authorList>
            <person name="Varghese N."/>
            <person name="Submissions S."/>
        </authorList>
    </citation>
    <scope>NUCLEOTIDE SEQUENCE [LARGE SCALE GENOMIC DNA]</scope>
    <source>
        <strain evidence="15">DSM 18579</strain>
    </source>
</reference>
<keyword evidence="8" id="KW-0448">Lipopolysaccharide biosynthesis</keyword>
<comment type="subcellular location">
    <subcellularLocation>
        <location evidence="1">Cell membrane</location>
        <topology evidence="1">Multi-pass membrane protein</topology>
    </subcellularLocation>
</comment>
<accession>A0A1I0BQ64</accession>
<evidence type="ECO:0000256" key="2">
    <source>
        <dbReference type="ARBA" id="ARBA00022448"/>
    </source>
</evidence>
<dbReference type="STRING" id="1123402.SAMN02583745_01335"/>